<dbReference type="Proteomes" id="UP000014760">
    <property type="component" value="Unassembled WGS sequence"/>
</dbReference>
<protein>
    <recommendedName>
        <fullName evidence="5">Centromere protein Q</fullName>
    </recommendedName>
</protein>
<dbReference type="HOGENOM" id="CLU_1476509_0_0_1"/>
<dbReference type="EMBL" id="AMQN01000736">
    <property type="status" value="NOT_ANNOTATED_CDS"/>
    <property type="molecule type" value="Genomic_DNA"/>
</dbReference>
<evidence type="ECO:0000256" key="1">
    <source>
        <dbReference type="SAM" id="MobiDB-lite"/>
    </source>
</evidence>
<accession>R7V4D5</accession>
<feature type="region of interest" description="Disordered" evidence="1">
    <location>
        <begin position="1"/>
        <end position="45"/>
    </location>
</feature>
<reference evidence="4" key="1">
    <citation type="submission" date="2012-12" db="EMBL/GenBank/DDBJ databases">
        <authorList>
            <person name="Hellsten U."/>
            <person name="Grimwood J."/>
            <person name="Chapman J.A."/>
            <person name="Shapiro H."/>
            <person name="Aerts A."/>
            <person name="Otillar R.P."/>
            <person name="Terry A.Y."/>
            <person name="Boore J.L."/>
            <person name="Simakov O."/>
            <person name="Marletaz F."/>
            <person name="Cho S.-J."/>
            <person name="Edsinger-Gonzales E."/>
            <person name="Havlak P."/>
            <person name="Kuo D.-H."/>
            <person name="Larsson T."/>
            <person name="Lv J."/>
            <person name="Arendt D."/>
            <person name="Savage R."/>
            <person name="Osoegawa K."/>
            <person name="de Jong P."/>
            <person name="Lindberg D.R."/>
            <person name="Seaver E.C."/>
            <person name="Weisblat D.A."/>
            <person name="Putnam N.H."/>
            <person name="Grigoriev I.V."/>
            <person name="Rokhsar D.S."/>
        </authorList>
    </citation>
    <scope>NUCLEOTIDE SEQUENCE</scope>
    <source>
        <strain evidence="4">I ESC-2004</strain>
    </source>
</reference>
<evidence type="ECO:0000313" key="2">
    <source>
        <dbReference type="EMBL" id="ELU13683.1"/>
    </source>
</evidence>
<dbReference type="AlphaFoldDB" id="R7V4D5"/>
<proteinExistence type="predicted"/>
<dbReference type="EnsemblMetazoa" id="CapteT190260">
    <property type="protein sequence ID" value="CapteP190260"/>
    <property type="gene ID" value="CapteG190260"/>
</dbReference>
<sequence>MAGAKKAKLATGQKANNSKKKKKKSDKVRRKSSEEKSGGSQWFKLSSAARAKLRPMSKSTINFIMNQLKATSREIEGQSSSVSHHSLAVLFNQIQTSLRSRLENTHTPPTDIKDLALLSAQLTKEEEKLNALIDQTEKVEKETENTEREIEEGSAEIRRMEEENNQSLHQSSLESFYSAFMKH</sequence>
<name>R7V4D5_CAPTE</name>
<evidence type="ECO:0000313" key="4">
    <source>
        <dbReference type="Proteomes" id="UP000014760"/>
    </source>
</evidence>
<keyword evidence="4" id="KW-1185">Reference proteome</keyword>
<feature type="region of interest" description="Disordered" evidence="1">
    <location>
        <begin position="139"/>
        <end position="173"/>
    </location>
</feature>
<evidence type="ECO:0008006" key="5">
    <source>
        <dbReference type="Google" id="ProtNLM"/>
    </source>
</evidence>
<dbReference type="EMBL" id="KB295062">
    <property type="protein sequence ID" value="ELU13683.1"/>
    <property type="molecule type" value="Genomic_DNA"/>
</dbReference>
<feature type="compositionally biased region" description="Basic and acidic residues" evidence="1">
    <location>
        <begin position="139"/>
        <end position="148"/>
    </location>
</feature>
<evidence type="ECO:0000313" key="3">
    <source>
        <dbReference type="EnsemblMetazoa" id="CapteP190260"/>
    </source>
</evidence>
<gene>
    <name evidence="2" type="ORF">CAPTEDRAFT_190260</name>
</gene>
<reference evidence="2 4" key="2">
    <citation type="journal article" date="2013" name="Nature">
        <title>Insights into bilaterian evolution from three spiralian genomes.</title>
        <authorList>
            <person name="Simakov O."/>
            <person name="Marletaz F."/>
            <person name="Cho S.J."/>
            <person name="Edsinger-Gonzales E."/>
            <person name="Havlak P."/>
            <person name="Hellsten U."/>
            <person name="Kuo D.H."/>
            <person name="Larsson T."/>
            <person name="Lv J."/>
            <person name="Arendt D."/>
            <person name="Savage R."/>
            <person name="Osoegawa K."/>
            <person name="de Jong P."/>
            <person name="Grimwood J."/>
            <person name="Chapman J.A."/>
            <person name="Shapiro H."/>
            <person name="Aerts A."/>
            <person name="Otillar R.P."/>
            <person name="Terry A.Y."/>
            <person name="Boore J.L."/>
            <person name="Grigoriev I.V."/>
            <person name="Lindberg D.R."/>
            <person name="Seaver E.C."/>
            <person name="Weisblat D.A."/>
            <person name="Putnam N.H."/>
            <person name="Rokhsar D.S."/>
        </authorList>
    </citation>
    <scope>NUCLEOTIDE SEQUENCE</scope>
    <source>
        <strain evidence="2 4">I ESC-2004</strain>
    </source>
</reference>
<organism evidence="2">
    <name type="scientific">Capitella teleta</name>
    <name type="common">Polychaete worm</name>
    <dbReference type="NCBI Taxonomy" id="283909"/>
    <lineage>
        <taxon>Eukaryota</taxon>
        <taxon>Metazoa</taxon>
        <taxon>Spiralia</taxon>
        <taxon>Lophotrochozoa</taxon>
        <taxon>Annelida</taxon>
        <taxon>Polychaeta</taxon>
        <taxon>Sedentaria</taxon>
        <taxon>Scolecida</taxon>
        <taxon>Capitellidae</taxon>
        <taxon>Capitella</taxon>
    </lineage>
</organism>
<reference evidence="3" key="3">
    <citation type="submission" date="2015-06" db="UniProtKB">
        <authorList>
            <consortium name="EnsemblMetazoa"/>
        </authorList>
    </citation>
    <scope>IDENTIFICATION</scope>
</reference>
<feature type="compositionally biased region" description="Basic residues" evidence="1">
    <location>
        <begin position="17"/>
        <end position="30"/>
    </location>
</feature>